<dbReference type="InterPro" id="IPR000014">
    <property type="entry name" value="PAS"/>
</dbReference>
<dbReference type="InterPro" id="IPR036388">
    <property type="entry name" value="WH-like_DNA-bd_sf"/>
</dbReference>
<dbReference type="Gene3D" id="1.10.10.10">
    <property type="entry name" value="Winged helix-like DNA-binding domain superfamily/Winged helix DNA-binding domain"/>
    <property type="match status" value="1"/>
</dbReference>
<keyword evidence="2" id="KW-0238">DNA-binding</keyword>
<dbReference type="SUPFAM" id="SSF46894">
    <property type="entry name" value="C-terminal effector domain of the bipartite response regulators"/>
    <property type="match status" value="1"/>
</dbReference>
<name>A0A2T0XGZ6_9BURK</name>
<accession>A0A2T0XGZ6</accession>
<dbReference type="PRINTS" id="PR00038">
    <property type="entry name" value="HTHLUXR"/>
</dbReference>
<reference evidence="5 6" key="1">
    <citation type="submission" date="2018-03" db="EMBL/GenBank/DDBJ databases">
        <title>Genomic Encyclopedia of Type Strains, Phase III (KMG-III): the genomes of soil and plant-associated and newly described type strains.</title>
        <authorList>
            <person name="Whitman W."/>
        </authorList>
    </citation>
    <scope>NUCLEOTIDE SEQUENCE [LARGE SCALE GENOMIC DNA]</scope>
    <source>
        <strain evidence="5 6">MWH-P2sevCIIIb</strain>
    </source>
</reference>
<dbReference type="RefSeq" id="WP_106227729.1">
    <property type="nucleotide sequence ID" value="NZ_PVTV01000013.1"/>
</dbReference>
<dbReference type="PANTHER" id="PTHR44688">
    <property type="entry name" value="DNA-BINDING TRANSCRIPTIONAL ACTIVATOR DEVR_DOSR"/>
    <property type="match status" value="1"/>
</dbReference>
<protein>
    <submittedName>
        <fullName evidence="5">PAS domain-containing protein</fullName>
    </submittedName>
</protein>
<evidence type="ECO:0000256" key="1">
    <source>
        <dbReference type="ARBA" id="ARBA00023015"/>
    </source>
</evidence>
<evidence type="ECO:0000256" key="2">
    <source>
        <dbReference type="ARBA" id="ARBA00023125"/>
    </source>
</evidence>
<dbReference type="Gene3D" id="3.30.450.20">
    <property type="entry name" value="PAS domain"/>
    <property type="match status" value="1"/>
</dbReference>
<dbReference type="SUPFAM" id="SSF55785">
    <property type="entry name" value="PYP-like sensor domain (PAS domain)"/>
    <property type="match status" value="1"/>
</dbReference>
<comment type="caution">
    <text evidence="5">The sequence shown here is derived from an EMBL/GenBank/DDBJ whole genome shotgun (WGS) entry which is preliminary data.</text>
</comment>
<evidence type="ECO:0000259" key="4">
    <source>
        <dbReference type="PROSITE" id="PS50043"/>
    </source>
</evidence>
<dbReference type="InterPro" id="IPR016032">
    <property type="entry name" value="Sig_transdc_resp-reg_C-effctor"/>
</dbReference>
<evidence type="ECO:0000256" key="3">
    <source>
        <dbReference type="ARBA" id="ARBA00023163"/>
    </source>
</evidence>
<dbReference type="AlphaFoldDB" id="A0A2T0XGZ6"/>
<evidence type="ECO:0000313" key="6">
    <source>
        <dbReference type="Proteomes" id="UP000238308"/>
    </source>
</evidence>
<dbReference type="Proteomes" id="UP000238308">
    <property type="component" value="Unassembled WGS sequence"/>
</dbReference>
<proteinExistence type="predicted"/>
<dbReference type="CDD" id="cd06170">
    <property type="entry name" value="LuxR_C_like"/>
    <property type="match status" value="1"/>
</dbReference>
<dbReference type="GO" id="GO:0003677">
    <property type="term" value="F:DNA binding"/>
    <property type="evidence" value="ECO:0007669"/>
    <property type="project" value="UniProtKB-KW"/>
</dbReference>
<dbReference type="Pfam" id="PF00196">
    <property type="entry name" value="GerE"/>
    <property type="match status" value="1"/>
</dbReference>
<dbReference type="InterPro" id="IPR035965">
    <property type="entry name" value="PAS-like_dom_sf"/>
</dbReference>
<dbReference type="InterPro" id="IPR013656">
    <property type="entry name" value="PAS_4"/>
</dbReference>
<keyword evidence="6" id="KW-1185">Reference proteome</keyword>
<dbReference type="PANTHER" id="PTHR44688:SF16">
    <property type="entry name" value="DNA-BINDING TRANSCRIPTIONAL ACTIVATOR DEVR_DOSR"/>
    <property type="match status" value="1"/>
</dbReference>
<organism evidence="5 6">
    <name type="scientific">Jezberella montanilacus</name>
    <dbReference type="NCBI Taxonomy" id="323426"/>
    <lineage>
        <taxon>Bacteria</taxon>
        <taxon>Pseudomonadati</taxon>
        <taxon>Pseudomonadota</taxon>
        <taxon>Betaproteobacteria</taxon>
        <taxon>Burkholderiales</taxon>
        <taxon>Alcaligenaceae</taxon>
        <taxon>Jezberella</taxon>
    </lineage>
</organism>
<dbReference type="PROSITE" id="PS50043">
    <property type="entry name" value="HTH_LUXR_2"/>
    <property type="match status" value="1"/>
</dbReference>
<feature type="domain" description="HTH luxR-type" evidence="4">
    <location>
        <begin position="129"/>
        <end position="194"/>
    </location>
</feature>
<keyword evidence="1" id="KW-0805">Transcription regulation</keyword>
<dbReference type="Pfam" id="PF08448">
    <property type="entry name" value="PAS_4"/>
    <property type="match status" value="1"/>
</dbReference>
<evidence type="ECO:0000313" key="5">
    <source>
        <dbReference type="EMBL" id="PRY98185.1"/>
    </source>
</evidence>
<dbReference type="OrthoDB" id="3623000at2"/>
<dbReference type="CDD" id="cd00130">
    <property type="entry name" value="PAS"/>
    <property type="match status" value="1"/>
</dbReference>
<sequence>MKKTNLTFETIEVDVEFMNALQAPVFIKNRDGIYTYCNEAFLQFLDLPENRVLGHTAYDIAPVALAKSYTAADKALFDSCENQTYQSVVQQTSGLSKVVFTKAILKDPSNKTSGFIGTVRPVVLSTDITASTKNNLTQREAEVLNLLMTGESIKRIAVALVLSRYTVSDHLKSIYRKLDVHSKNEAMYKALGNNHLSFEDNRKWA</sequence>
<dbReference type="InterPro" id="IPR000792">
    <property type="entry name" value="Tscrpt_reg_LuxR_C"/>
</dbReference>
<keyword evidence="3" id="KW-0804">Transcription</keyword>
<dbReference type="EMBL" id="PVTV01000013">
    <property type="protein sequence ID" value="PRY98185.1"/>
    <property type="molecule type" value="Genomic_DNA"/>
</dbReference>
<gene>
    <name evidence="5" type="ORF">BCM14_1902</name>
</gene>
<dbReference type="GO" id="GO:0006355">
    <property type="term" value="P:regulation of DNA-templated transcription"/>
    <property type="evidence" value="ECO:0007669"/>
    <property type="project" value="InterPro"/>
</dbReference>
<dbReference type="SMART" id="SM00421">
    <property type="entry name" value="HTH_LUXR"/>
    <property type="match status" value="1"/>
</dbReference>